<dbReference type="InterPro" id="IPR006638">
    <property type="entry name" value="Elp3/MiaA/NifB-like_rSAM"/>
</dbReference>
<evidence type="ECO:0000256" key="13">
    <source>
        <dbReference type="RuleBase" id="RU364116"/>
    </source>
</evidence>
<evidence type="ECO:0000256" key="7">
    <source>
        <dbReference type="ARBA" id="ARBA00022617"/>
    </source>
</evidence>
<dbReference type="SUPFAM" id="SSF102114">
    <property type="entry name" value="Radical SAM enzymes"/>
    <property type="match status" value="1"/>
</dbReference>
<keyword evidence="6 13" id="KW-0963">Cytoplasm</keyword>
<dbReference type="PANTHER" id="PTHR13932">
    <property type="entry name" value="COPROPORPHYRINIGEN III OXIDASE"/>
    <property type="match status" value="1"/>
</dbReference>
<protein>
    <recommendedName>
        <fullName evidence="4 13">Heme chaperone HemW</fullName>
    </recommendedName>
</protein>
<evidence type="ECO:0000256" key="3">
    <source>
        <dbReference type="ARBA" id="ARBA00006100"/>
    </source>
</evidence>
<dbReference type="CDD" id="cd01335">
    <property type="entry name" value="Radical_SAM"/>
    <property type="match status" value="1"/>
</dbReference>
<dbReference type="SFLD" id="SFLDS00029">
    <property type="entry name" value="Radical_SAM"/>
    <property type="match status" value="1"/>
</dbReference>
<dbReference type="NCBIfam" id="TIGR00539">
    <property type="entry name" value="hemN_rel"/>
    <property type="match status" value="1"/>
</dbReference>
<dbReference type="FunFam" id="3.20.20.70:FF:000124">
    <property type="entry name" value="Heme chaperone HemW"/>
    <property type="match status" value="1"/>
</dbReference>
<dbReference type="Pfam" id="PF04055">
    <property type="entry name" value="Radical_SAM"/>
    <property type="match status" value="1"/>
</dbReference>
<dbReference type="GO" id="GO:0005737">
    <property type="term" value="C:cytoplasm"/>
    <property type="evidence" value="ECO:0007669"/>
    <property type="project" value="UniProtKB-SubCell"/>
</dbReference>
<dbReference type="Proteomes" id="UP000829116">
    <property type="component" value="Chromosome"/>
</dbReference>
<accession>A0A9Q8Q2U1</accession>
<name>A0A9Q8Q2U1_9GAMM</name>
<dbReference type="InterPro" id="IPR007197">
    <property type="entry name" value="rSAM"/>
</dbReference>
<gene>
    <name evidence="14" type="primary">hemW</name>
    <name evidence="14" type="ORF">MNY72_03545</name>
</gene>
<evidence type="ECO:0000256" key="5">
    <source>
        <dbReference type="ARBA" id="ARBA00022485"/>
    </source>
</evidence>
<sequence>MLSVPPLSLYIHIPWCVQKCPYCDFNSHTLKGEIPQQEYIQHVLNDLQQDAQLIGNRTVKTIFIGGGTPSLLSAESMQVLMDGVRNIITLDPQAEVTMEANPGTVEAERFYAYQQAGINRISIGVQSFGSDKLITLGRIHGPEEAKKAARLAAELGLRSFNLDLMHGLPAQTFSEGLSDLRQAIELSPPHLSWYQLTIEPNTQFGSRPPVLPDDDALWEIYTEGHQMLTAAGYQQYETSAYAKPGFQCQHNINYWRFGDYLGVGCGAHGKISFADGRILRTVKVKHPRGYMEGRYLDQSHQVSDEDRPFEYFMNRFRLLEAMERSDFTRFTGLSEARIRSQLDQAIKQGYITETATQWQITQHGKLFLNSLLELFLN</sequence>
<evidence type="ECO:0000313" key="14">
    <source>
        <dbReference type="EMBL" id="UNH31405.1"/>
    </source>
</evidence>
<dbReference type="SFLD" id="SFLDF00562">
    <property type="entry name" value="HemN-like__clustered_with_heat"/>
    <property type="match status" value="1"/>
</dbReference>
<evidence type="ECO:0000313" key="15">
    <source>
        <dbReference type="Proteomes" id="UP000829116"/>
    </source>
</evidence>
<evidence type="ECO:0000256" key="1">
    <source>
        <dbReference type="ARBA" id="ARBA00001966"/>
    </source>
</evidence>
<dbReference type="EMBL" id="CP093245">
    <property type="protein sequence ID" value="UNH31405.1"/>
    <property type="molecule type" value="Genomic_DNA"/>
</dbReference>
<evidence type="ECO:0000256" key="8">
    <source>
        <dbReference type="ARBA" id="ARBA00022691"/>
    </source>
</evidence>
<dbReference type="Pfam" id="PF06969">
    <property type="entry name" value="HemN_C"/>
    <property type="match status" value="1"/>
</dbReference>
<dbReference type="Gene3D" id="3.20.20.70">
    <property type="entry name" value="Aldolase class I"/>
    <property type="match status" value="1"/>
</dbReference>
<comment type="cofactor">
    <cofactor evidence="1">
        <name>[4Fe-4S] cluster</name>
        <dbReference type="ChEBI" id="CHEBI:49883"/>
    </cofactor>
</comment>
<keyword evidence="7 13" id="KW-0349">Heme</keyword>
<evidence type="ECO:0000256" key="9">
    <source>
        <dbReference type="ARBA" id="ARBA00022723"/>
    </source>
</evidence>
<dbReference type="RefSeq" id="WP_047255386.1">
    <property type="nucleotide sequence ID" value="NZ_CAWMFK010000029.1"/>
</dbReference>
<dbReference type="GO" id="GO:0004109">
    <property type="term" value="F:coproporphyrinogen oxidase activity"/>
    <property type="evidence" value="ECO:0007669"/>
    <property type="project" value="InterPro"/>
</dbReference>
<dbReference type="InterPro" id="IPR010723">
    <property type="entry name" value="HemN_C"/>
</dbReference>
<dbReference type="InterPro" id="IPR034505">
    <property type="entry name" value="Coproporphyrinogen-III_oxidase"/>
</dbReference>
<keyword evidence="12 13" id="KW-0143">Chaperone</keyword>
<evidence type="ECO:0000256" key="4">
    <source>
        <dbReference type="ARBA" id="ARBA00017228"/>
    </source>
</evidence>
<evidence type="ECO:0000256" key="6">
    <source>
        <dbReference type="ARBA" id="ARBA00022490"/>
    </source>
</evidence>
<dbReference type="AlphaFoldDB" id="A0A9Q8Q2U1"/>
<dbReference type="PANTHER" id="PTHR13932:SF5">
    <property type="entry name" value="RADICAL S-ADENOSYL METHIONINE DOMAIN-CONTAINING PROTEIN 1, MITOCHONDRIAL"/>
    <property type="match status" value="1"/>
</dbReference>
<dbReference type="SFLD" id="SFLDG01065">
    <property type="entry name" value="anaerobic_coproporphyrinogen-I"/>
    <property type="match status" value="1"/>
</dbReference>
<reference evidence="14" key="1">
    <citation type="submission" date="2022-03" db="EMBL/GenBank/DDBJ databases">
        <title>ESBL-producing Moellerella wisconsensis and Escherichia marmotae isolated from wild game meat.</title>
        <authorList>
            <person name="Biggel M."/>
        </authorList>
    </citation>
    <scope>NUCLEOTIDE SEQUENCE</scope>
    <source>
        <strain evidence="14">W51</strain>
    </source>
</reference>
<comment type="function">
    <text evidence="13">Probably acts as a heme chaperone, transferring heme to an unknown acceptor. Binds one molecule of heme per monomer, possibly covalently. Binds 1 [4Fe-4S] cluster. The cluster is coordinated with 3 cysteines and an exchangeable S-adenosyl-L-methionine.</text>
</comment>
<dbReference type="PROSITE" id="PS51918">
    <property type="entry name" value="RADICAL_SAM"/>
    <property type="match status" value="1"/>
</dbReference>
<dbReference type="GO" id="GO:0051539">
    <property type="term" value="F:4 iron, 4 sulfur cluster binding"/>
    <property type="evidence" value="ECO:0007669"/>
    <property type="project" value="UniProtKB-UniRule"/>
</dbReference>
<dbReference type="GO" id="GO:0006779">
    <property type="term" value="P:porphyrin-containing compound biosynthetic process"/>
    <property type="evidence" value="ECO:0007669"/>
    <property type="project" value="InterPro"/>
</dbReference>
<keyword evidence="5 13" id="KW-0004">4Fe-4S</keyword>
<evidence type="ECO:0000256" key="10">
    <source>
        <dbReference type="ARBA" id="ARBA00023004"/>
    </source>
</evidence>
<dbReference type="SFLD" id="SFLDF00288">
    <property type="entry name" value="HemN-like__clustered_with_nucl"/>
    <property type="match status" value="1"/>
</dbReference>
<evidence type="ECO:0000256" key="2">
    <source>
        <dbReference type="ARBA" id="ARBA00004496"/>
    </source>
</evidence>
<keyword evidence="9 13" id="KW-0479">Metal-binding</keyword>
<comment type="subcellular location">
    <subcellularLocation>
        <location evidence="2 13">Cytoplasm</location>
    </subcellularLocation>
</comment>
<dbReference type="InterPro" id="IPR013785">
    <property type="entry name" value="Aldolase_TIM"/>
</dbReference>
<comment type="similarity">
    <text evidence="3">Belongs to the anaerobic coproporphyrinogen-III oxidase family. HemW subfamily.</text>
</comment>
<dbReference type="InterPro" id="IPR058240">
    <property type="entry name" value="rSAM_sf"/>
</dbReference>
<keyword evidence="10 13" id="KW-0408">Iron</keyword>
<keyword evidence="8 13" id="KW-0949">S-adenosyl-L-methionine</keyword>
<evidence type="ECO:0000256" key="11">
    <source>
        <dbReference type="ARBA" id="ARBA00023014"/>
    </source>
</evidence>
<keyword evidence="11 13" id="KW-0411">Iron-sulfur</keyword>
<dbReference type="GO" id="GO:0046872">
    <property type="term" value="F:metal ion binding"/>
    <property type="evidence" value="ECO:0007669"/>
    <property type="project" value="UniProtKB-UniRule"/>
</dbReference>
<proteinExistence type="inferred from homology"/>
<dbReference type="InterPro" id="IPR004559">
    <property type="entry name" value="HemW-like"/>
</dbReference>
<dbReference type="SMART" id="SM00729">
    <property type="entry name" value="Elp3"/>
    <property type="match status" value="1"/>
</dbReference>
<evidence type="ECO:0000256" key="12">
    <source>
        <dbReference type="ARBA" id="ARBA00023186"/>
    </source>
</evidence>
<organism evidence="14 15">
    <name type="scientific">Moellerella wisconsensis</name>
    <dbReference type="NCBI Taxonomy" id="158849"/>
    <lineage>
        <taxon>Bacteria</taxon>
        <taxon>Pseudomonadati</taxon>
        <taxon>Pseudomonadota</taxon>
        <taxon>Gammaproteobacteria</taxon>
        <taxon>Enterobacterales</taxon>
        <taxon>Morganellaceae</taxon>
        <taxon>Moellerella</taxon>
    </lineage>
</organism>